<dbReference type="Pfam" id="PF01740">
    <property type="entry name" value="STAS"/>
    <property type="match status" value="1"/>
</dbReference>
<dbReference type="InterPro" id="IPR011547">
    <property type="entry name" value="SLC26A/SulP_dom"/>
</dbReference>
<evidence type="ECO:0000256" key="4">
    <source>
        <dbReference type="ARBA" id="ARBA00023136"/>
    </source>
</evidence>
<feature type="transmembrane region" description="Helical" evidence="5">
    <location>
        <begin position="55"/>
        <end position="72"/>
    </location>
</feature>
<dbReference type="RefSeq" id="WP_016444297.1">
    <property type="nucleotide sequence ID" value="NZ_KE150266.1"/>
</dbReference>
<evidence type="ECO:0000256" key="2">
    <source>
        <dbReference type="ARBA" id="ARBA00022692"/>
    </source>
</evidence>
<feature type="transmembrane region" description="Helical" evidence="5">
    <location>
        <begin position="250"/>
        <end position="273"/>
    </location>
</feature>
<feature type="transmembrane region" description="Helical" evidence="5">
    <location>
        <begin position="207"/>
        <end position="230"/>
    </location>
</feature>
<protein>
    <recommendedName>
        <fullName evidence="6">STAS domain-containing protein</fullName>
    </recommendedName>
</protein>
<evidence type="ECO:0000259" key="6">
    <source>
        <dbReference type="PROSITE" id="PS50801"/>
    </source>
</evidence>
<dbReference type="Gene3D" id="3.30.750.24">
    <property type="entry name" value="STAS domain"/>
    <property type="match status" value="1"/>
</dbReference>
<reference evidence="7 8" key="1">
    <citation type="submission" date="2013-05" db="EMBL/GenBank/DDBJ databases">
        <title>The Genome Sequence of Actinomyces europaeus ACS-120-V-COL10B.</title>
        <authorList>
            <consortium name="The Broad Institute Genomics Platform"/>
            <person name="Earl A."/>
            <person name="Ward D."/>
            <person name="Feldgarden M."/>
            <person name="Gevers D."/>
            <person name="Saerens B."/>
            <person name="Vaneechoutte M."/>
            <person name="Walker B."/>
            <person name="Young S."/>
            <person name="Zeng Q."/>
            <person name="Gargeya S."/>
            <person name="Fitzgerald M."/>
            <person name="Haas B."/>
            <person name="Abouelleil A."/>
            <person name="Allen A.W."/>
            <person name="Alvarado L."/>
            <person name="Arachchi H.M."/>
            <person name="Berlin A.M."/>
            <person name="Chapman S.B."/>
            <person name="Gainer-Dewar J."/>
            <person name="Goldberg J."/>
            <person name="Griggs A."/>
            <person name="Gujja S."/>
            <person name="Hansen M."/>
            <person name="Howarth C."/>
            <person name="Imamovic A."/>
            <person name="Ireland A."/>
            <person name="Larimer J."/>
            <person name="McCowan C."/>
            <person name="Murphy C."/>
            <person name="Pearson M."/>
            <person name="Poon T.W."/>
            <person name="Priest M."/>
            <person name="Roberts A."/>
            <person name="Saif S."/>
            <person name="Shea T."/>
            <person name="Sisk P."/>
            <person name="Sykes S."/>
            <person name="Wortman J."/>
            <person name="Nusbaum C."/>
            <person name="Birren B."/>
        </authorList>
    </citation>
    <scope>NUCLEOTIDE SEQUENCE [LARGE SCALE GENOMIC DNA]</scope>
    <source>
        <strain evidence="7 8">ACS-120-V-Col10b</strain>
    </source>
</reference>
<comment type="caution">
    <text evidence="7">The sequence shown here is derived from an EMBL/GenBank/DDBJ whole genome shotgun (WGS) entry which is preliminary data.</text>
</comment>
<feature type="transmembrane region" description="Helical" evidence="5">
    <location>
        <begin position="79"/>
        <end position="96"/>
    </location>
</feature>
<keyword evidence="3 5" id="KW-1133">Transmembrane helix</keyword>
<organism evidence="7 8">
    <name type="scientific">Gleimia europaea ACS-120-V-Col10b</name>
    <dbReference type="NCBI Taxonomy" id="883069"/>
    <lineage>
        <taxon>Bacteria</taxon>
        <taxon>Bacillati</taxon>
        <taxon>Actinomycetota</taxon>
        <taxon>Actinomycetes</taxon>
        <taxon>Actinomycetales</taxon>
        <taxon>Actinomycetaceae</taxon>
        <taxon>Gleimia</taxon>
    </lineage>
</organism>
<dbReference type="EMBL" id="AGWN01000001">
    <property type="protein sequence ID" value="EPD31186.1"/>
    <property type="molecule type" value="Genomic_DNA"/>
</dbReference>
<feature type="transmembrane region" description="Helical" evidence="5">
    <location>
        <begin position="324"/>
        <end position="341"/>
    </location>
</feature>
<dbReference type="GO" id="GO:0016020">
    <property type="term" value="C:membrane"/>
    <property type="evidence" value="ECO:0007669"/>
    <property type="project" value="UniProtKB-SubCell"/>
</dbReference>
<dbReference type="GO" id="GO:0055085">
    <property type="term" value="P:transmembrane transport"/>
    <property type="evidence" value="ECO:0007669"/>
    <property type="project" value="InterPro"/>
</dbReference>
<comment type="subcellular location">
    <subcellularLocation>
        <location evidence="1">Membrane</location>
        <topology evidence="1">Multi-pass membrane protein</topology>
    </subcellularLocation>
</comment>
<feature type="transmembrane region" description="Helical" evidence="5">
    <location>
        <begin position="381"/>
        <end position="412"/>
    </location>
</feature>
<dbReference type="InterPro" id="IPR001902">
    <property type="entry name" value="SLC26A/SulP_fam"/>
</dbReference>
<keyword evidence="4 5" id="KW-0472">Membrane</keyword>
<dbReference type="PANTHER" id="PTHR11814">
    <property type="entry name" value="SULFATE TRANSPORTER"/>
    <property type="match status" value="1"/>
</dbReference>
<evidence type="ECO:0000256" key="5">
    <source>
        <dbReference type="SAM" id="Phobius"/>
    </source>
</evidence>
<dbReference type="SUPFAM" id="SSF52091">
    <property type="entry name" value="SpoIIaa-like"/>
    <property type="match status" value="1"/>
</dbReference>
<feature type="transmembrane region" description="Helical" evidence="5">
    <location>
        <begin position="30"/>
        <end position="49"/>
    </location>
</feature>
<dbReference type="Pfam" id="PF00916">
    <property type="entry name" value="Sulfate_transp"/>
    <property type="match status" value="1"/>
</dbReference>
<dbReference type="PROSITE" id="PS50801">
    <property type="entry name" value="STAS"/>
    <property type="match status" value="1"/>
</dbReference>
<dbReference type="CDD" id="cd07042">
    <property type="entry name" value="STAS_SulP_like_sulfate_transporter"/>
    <property type="match status" value="1"/>
</dbReference>
<dbReference type="AlphaFoldDB" id="A0A9W5RF74"/>
<gene>
    <name evidence="7" type="ORF">HMPREF9238_00951</name>
</gene>
<feature type="transmembrane region" description="Helical" evidence="5">
    <location>
        <begin position="176"/>
        <end position="195"/>
    </location>
</feature>
<feature type="transmembrane region" description="Helical" evidence="5">
    <location>
        <begin position="128"/>
        <end position="146"/>
    </location>
</feature>
<dbReference type="InterPro" id="IPR036513">
    <property type="entry name" value="STAS_dom_sf"/>
</dbReference>
<dbReference type="InterPro" id="IPR002645">
    <property type="entry name" value="STAS_dom"/>
</dbReference>
<evidence type="ECO:0000256" key="3">
    <source>
        <dbReference type="ARBA" id="ARBA00022989"/>
    </source>
</evidence>
<name>A0A9W5RF74_9ACTO</name>
<feature type="domain" description="STAS" evidence="6">
    <location>
        <begin position="436"/>
        <end position="538"/>
    </location>
</feature>
<sequence length="546" mass="56087">MRLSSSIADHLKFLLPSADDYREANWRRDVVAGVTVGIVALPLALAFGVSSGVGAAAGLVTAIVAGLIAAAFGGSHVQVSGPTGAMVVILAPIFAWHGASSIMLLSVMAGLLVFAFGLLGLGKAISLIPWSVVEGFTLGIATLIALQQVPMAMGVEIPAGVNSLYGAFLAVQEADWAVSAFTLGIVLVTVLVIVGTSRISTTFPASLVAVVVVSLAAFFGNLAVPTIGQLPSSLPAPSLPYVDFSLMRQLLPAAFAVAMLAAIESLLSARVAAGMPGQGSYQPDRELVGQGLASIGSGIFGGMPATGAIARTAVNVKSGATSRVSAIVHAIILGAVVYLAAGLVSHIPLAALAGVLFVTAFRMVSTSSVCKILGSTRGDGLVFWITALITVVFDLVVAIGLGVAIAVLWAVYHLSRLSGVVELPLPGERQQTDDKIAYFRLDGSMFFGAAERIVTELSDVHRSTGVVILSMSHVGILDASGAKQLADVFVELNERGIITMIKGLRPEHLKAAQSVGIIDALSSPTYLFDSIEEAAASARKLVAEGL</sequence>
<proteinExistence type="predicted"/>
<accession>A0A9W5RF74</accession>
<evidence type="ECO:0000313" key="7">
    <source>
        <dbReference type="EMBL" id="EPD31186.1"/>
    </source>
</evidence>
<evidence type="ECO:0000256" key="1">
    <source>
        <dbReference type="ARBA" id="ARBA00004141"/>
    </source>
</evidence>
<keyword evidence="8" id="KW-1185">Reference proteome</keyword>
<feature type="transmembrane region" description="Helical" evidence="5">
    <location>
        <begin position="102"/>
        <end position="121"/>
    </location>
</feature>
<dbReference type="Proteomes" id="UP000014387">
    <property type="component" value="Unassembled WGS sequence"/>
</dbReference>
<keyword evidence="2 5" id="KW-0812">Transmembrane</keyword>
<evidence type="ECO:0000313" key="8">
    <source>
        <dbReference type="Proteomes" id="UP000014387"/>
    </source>
</evidence>